<accession>A0A0D2C7G9</accession>
<dbReference type="GO" id="GO:0005737">
    <property type="term" value="C:cytoplasm"/>
    <property type="evidence" value="ECO:0007669"/>
    <property type="project" value="TreeGrafter"/>
</dbReference>
<evidence type="ECO:0000256" key="6">
    <source>
        <dbReference type="ARBA" id="ARBA00023102"/>
    </source>
</evidence>
<sequence length="319" mass="35955">MPYSHHSHSGQFCPGHARDRLEEVVNTALSKRMQVLALTEHMPRHDEDRYPEELEAGVTLASHFDNERAYFAEATRLREKYKGRIDLLVGFEGEWIRPESADLVRQSISAYQYDFFVGSVHHAHTIPIDYDRAMYEQAREAAGGTDERLFEDYFDMQLAMLQSLHPPVVGHFDLIRLKSDSPDGSFQGMAGVWKRILRNLDFIASYGGILEINSASLRKGMAEPYPKAEICQAALDRGVRFCLSDDSHGCDQVALNYTRVLSFLDTAGVSHLTVLKRGAHASPTLDKRFPGLCFDSVELKDVRGHPFWAACTSSSSDQQ</sequence>
<protein>
    <recommendedName>
        <fullName evidence="3 8">Histidinol-phosphatase</fullName>
        <shortName evidence="8">HolPase</shortName>
        <ecNumber evidence="3 8">3.1.3.15</ecNumber>
    </recommendedName>
</protein>
<dbReference type="AlphaFoldDB" id="A0A0D2C7G9"/>
<dbReference type="Proteomes" id="UP000053328">
    <property type="component" value="Unassembled WGS sequence"/>
</dbReference>
<keyword evidence="11" id="KW-1185">Reference proteome</keyword>
<dbReference type="GO" id="GO:0004401">
    <property type="term" value="F:histidinol-phosphatase activity"/>
    <property type="evidence" value="ECO:0007669"/>
    <property type="project" value="UniProtKB-UniRule"/>
</dbReference>
<dbReference type="SUPFAM" id="SSF89550">
    <property type="entry name" value="PHP domain-like"/>
    <property type="match status" value="1"/>
</dbReference>
<comment type="similarity">
    <text evidence="2 8">Belongs to the PHP hydrolase family. HisK subfamily.</text>
</comment>
<comment type="pathway">
    <text evidence="1 8">Amino-acid biosynthesis; L-histidine biosynthesis; L-histidine from 5-phospho-alpha-D-ribose 1-diphosphate: step 8/9.</text>
</comment>
<feature type="domain" description="PHP" evidence="9">
    <location>
        <begin position="5"/>
        <end position="215"/>
    </location>
</feature>
<proteinExistence type="inferred from homology"/>
<keyword evidence="4 8" id="KW-0028">Amino-acid biosynthesis</keyword>
<evidence type="ECO:0000313" key="11">
    <source>
        <dbReference type="Proteomes" id="UP000053328"/>
    </source>
</evidence>
<dbReference type="NCBIfam" id="TIGR01856">
    <property type="entry name" value="hisJ_fam"/>
    <property type="match status" value="1"/>
</dbReference>
<keyword evidence="6 8" id="KW-0368">Histidine biosynthesis</keyword>
<dbReference type="PANTHER" id="PTHR21039">
    <property type="entry name" value="HISTIDINOL PHOSPHATASE-RELATED"/>
    <property type="match status" value="1"/>
</dbReference>
<evidence type="ECO:0000259" key="9">
    <source>
        <dbReference type="Pfam" id="PF02811"/>
    </source>
</evidence>
<evidence type="ECO:0000256" key="3">
    <source>
        <dbReference type="ARBA" id="ARBA00013085"/>
    </source>
</evidence>
<dbReference type="GeneID" id="27327139"/>
<dbReference type="UniPathway" id="UPA00031">
    <property type="reaction ID" value="UER00013"/>
</dbReference>
<organism evidence="10 11">
    <name type="scientific">Exophiala spinifera</name>
    <dbReference type="NCBI Taxonomy" id="91928"/>
    <lineage>
        <taxon>Eukaryota</taxon>
        <taxon>Fungi</taxon>
        <taxon>Dikarya</taxon>
        <taxon>Ascomycota</taxon>
        <taxon>Pezizomycotina</taxon>
        <taxon>Eurotiomycetes</taxon>
        <taxon>Chaetothyriomycetidae</taxon>
        <taxon>Chaetothyriales</taxon>
        <taxon>Herpotrichiellaceae</taxon>
        <taxon>Exophiala</taxon>
    </lineage>
</organism>
<evidence type="ECO:0000256" key="8">
    <source>
        <dbReference type="RuleBase" id="RU366003"/>
    </source>
</evidence>
<evidence type="ECO:0000256" key="5">
    <source>
        <dbReference type="ARBA" id="ARBA00022801"/>
    </source>
</evidence>
<gene>
    <name evidence="10" type="ORF">PV08_00056</name>
</gene>
<reference evidence="10 11" key="1">
    <citation type="submission" date="2015-01" db="EMBL/GenBank/DDBJ databases">
        <title>The Genome Sequence of Exophiala spinifera CBS89968.</title>
        <authorList>
            <consortium name="The Broad Institute Genomics Platform"/>
            <person name="Cuomo C."/>
            <person name="de Hoog S."/>
            <person name="Gorbushina A."/>
            <person name="Stielow B."/>
            <person name="Teixiera M."/>
            <person name="Abouelleil A."/>
            <person name="Chapman S.B."/>
            <person name="Priest M."/>
            <person name="Young S.K."/>
            <person name="Wortman J."/>
            <person name="Nusbaum C."/>
            <person name="Birren B."/>
        </authorList>
    </citation>
    <scope>NUCLEOTIDE SEQUENCE [LARGE SCALE GENOMIC DNA]</scope>
    <source>
        <strain evidence="10 11">CBS 89968</strain>
    </source>
</reference>
<evidence type="ECO:0000256" key="4">
    <source>
        <dbReference type="ARBA" id="ARBA00022605"/>
    </source>
</evidence>
<evidence type="ECO:0000256" key="7">
    <source>
        <dbReference type="ARBA" id="ARBA00049158"/>
    </source>
</evidence>
<dbReference type="FunFam" id="3.20.20.140:FF:000059">
    <property type="entry name" value="Histidinol-phosphatase"/>
    <property type="match status" value="1"/>
</dbReference>
<dbReference type="EMBL" id="KN847492">
    <property type="protein sequence ID" value="KIW19484.1"/>
    <property type="molecule type" value="Genomic_DNA"/>
</dbReference>
<dbReference type="InterPro" id="IPR010140">
    <property type="entry name" value="Histidinol_P_phosphatase_HisJ"/>
</dbReference>
<name>A0A0D2C7G9_9EURO</name>
<dbReference type="PANTHER" id="PTHR21039:SF0">
    <property type="entry name" value="HISTIDINOL-PHOSPHATASE"/>
    <property type="match status" value="1"/>
</dbReference>
<dbReference type="Pfam" id="PF02811">
    <property type="entry name" value="PHP"/>
    <property type="match status" value="1"/>
</dbReference>
<dbReference type="CDD" id="cd12110">
    <property type="entry name" value="PHP_HisPPase_Hisj_like"/>
    <property type="match status" value="1"/>
</dbReference>
<evidence type="ECO:0000256" key="2">
    <source>
        <dbReference type="ARBA" id="ARBA00009152"/>
    </source>
</evidence>
<dbReference type="RefSeq" id="XP_016239700.1">
    <property type="nucleotide sequence ID" value="XM_016374424.1"/>
</dbReference>
<dbReference type="OrthoDB" id="5957391at2759"/>
<dbReference type="EC" id="3.1.3.15" evidence="3 8"/>
<dbReference type="Gene3D" id="3.20.20.140">
    <property type="entry name" value="Metal-dependent hydrolases"/>
    <property type="match status" value="1"/>
</dbReference>
<evidence type="ECO:0000256" key="1">
    <source>
        <dbReference type="ARBA" id="ARBA00004970"/>
    </source>
</evidence>
<dbReference type="STRING" id="91928.A0A0D2C7G9"/>
<keyword evidence="5 8" id="KW-0378">Hydrolase</keyword>
<dbReference type="HOGENOM" id="CLU_054611_0_1_1"/>
<dbReference type="InterPro" id="IPR004013">
    <property type="entry name" value="PHP_dom"/>
</dbReference>
<dbReference type="VEuPathDB" id="FungiDB:PV08_00056"/>
<dbReference type="InterPro" id="IPR016195">
    <property type="entry name" value="Pol/histidinol_Pase-like"/>
</dbReference>
<dbReference type="GO" id="GO:0000105">
    <property type="term" value="P:L-histidine biosynthetic process"/>
    <property type="evidence" value="ECO:0007669"/>
    <property type="project" value="UniProtKB-UniRule"/>
</dbReference>
<comment type="catalytic activity">
    <reaction evidence="7 8">
        <text>L-histidinol phosphate + H2O = L-histidinol + phosphate</text>
        <dbReference type="Rhea" id="RHEA:14465"/>
        <dbReference type="ChEBI" id="CHEBI:15377"/>
        <dbReference type="ChEBI" id="CHEBI:43474"/>
        <dbReference type="ChEBI" id="CHEBI:57699"/>
        <dbReference type="ChEBI" id="CHEBI:57980"/>
        <dbReference type="EC" id="3.1.3.15"/>
    </reaction>
</comment>
<evidence type="ECO:0000313" key="10">
    <source>
        <dbReference type="EMBL" id="KIW19484.1"/>
    </source>
</evidence>